<proteinExistence type="inferred from homology"/>
<comment type="similarity">
    <text evidence="2">Belongs to the AAA ATPase family. BCS1 subfamily.</text>
</comment>
<comment type="cofactor">
    <cofactor evidence="1">
        <name>Mg(2+)</name>
        <dbReference type="ChEBI" id="CHEBI:18420"/>
    </cofactor>
</comment>
<evidence type="ECO:0000256" key="4">
    <source>
        <dbReference type="ARBA" id="ARBA00022840"/>
    </source>
</evidence>
<dbReference type="Gene3D" id="3.40.50.300">
    <property type="entry name" value="P-loop containing nucleotide triphosphate hydrolases"/>
    <property type="match status" value="1"/>
</dbReference>
<dbReference type="EMBL" id="GDJX01009257">
    <property type="protein sequence ID" value="JAT58679.1"/>
    <property type="molecule type" value="Transcribed_RNA"/>
</dbReference>
<accession>A0A1D1YVQ6</accession>
<dbReference type="SMART" id="SM00382">
    <property type="entry name" value="AAA"/>
    <property type="match status" value="1"/>
</dbReference>
<dbReference type="SUPFAM" id="SSF52540">
    <property type="entry name" value="P-loop containing nucleoside triphosphate hydrolases"/>
    <property type="match status" value="1"/>
</dbReference>
<comment type="catalytic activity">
    <reaction evidence="6">
        <text>ATP + H2O = ADP + phosphate + H(+)</text>
        <dbReference type="Rhea" id="RHEA:13065"/>
        <dbReference type="ChEBI" id="CHEBI:15377"/>
        <dbReference type="ChEBI" id="CHEBI:15378"/>
        <dbReference type="ChEBI" id="CHEBI:30616"/>
        <dbReference type="ChEBI" id="CHEBI:43474"/>
        <dbReference type="ChEBI" id="CHEBI:456216"/>
    </reaction>
</comment>
<dbReference type="InterPro" id="IPR003593">
    <property type="entry name" value="AAA+_ATPase"/>
</dbReference>
<evidence type="ECO:0000313" key="10">
    <source>
        <dbReference type="EMBL" id="JAT58679.1"/>
    </source>
</evidence>
<evidence type="ECO:0000259" key="9">
    <source>
        <dbReference type="SMART" id="SM00382"/>
    </source>
</evidence>
<name>A0A1D1YVQ6_9ARAE</name>
<reference evidence="10" key="1">
    <citation type="submission" date="2015-07" db="EMBL/GenBank/DDBJ databases">
        <title>Transcriptome Assembly of Anthurium amnicola.</title>
        <authorList>
            <person name="Suzuki J."/>
        </authorList>
    </citation>
    <scope>NUCLEOTIDE SEQUENCE</scope>
</reference>
<dbReference type="Gene3D" id="6.10.280.40">
    <property type="match status" value="1"/>
</dbReference>
<dbReference type="InterPro" id="IPR058017">
    <property type="entry name" value="At3g28540-like_C"/>
</dbReference>
<feature type="compositionally biased region" description="Basic and acidic residues" evidence="8">
    <location>
        <begin position="455"/>
        <end position="467"/>
    </location>
</feature>
<dbReference type="InterPro" id="IPR027417">
    <property type="entry name" value="P-loop_NTPase"/>
</dbReference>
<dbReference type="InterPro" id="IPR025753">
    <property type="entry name" value="AAA_N_dom"/>
</dbReference>
<gene>
    <name evidence="10" type="primary">bcsl1b_8</name>
    <name evidence="10" type="ORF">g.93931</name>
</gene>
<dbReference type="PROSITE" id="PS00674">
    <property type="entry name" value="AAA"/>
    <property type="match status" value="1"/>
</dbReference>
<organism evidence="10">
    <name type="scientific">Anthurium amnicola</name>
    <dbReference type="NCBI Taxonomy" id="1678845"/>
    <lineage>
        <taxon>Eukaryota</taxon>
        <taxon>Viridiplantae</taxon>
        <taxon>Streptophyta</taxon>
        <taxon>Embryophyta</taxon>
        <taxon>Tracheophyta</taxon>
        <taxon>Spermatophyta</taxon>
        <taxon>Magnoliopsida</taxon>
        <taxon>Liliopsida</taxon>
        <taxon>Araceae</taxon>
        <taxon>Pothoideae</taxon>
        <taxon>Potheae</taxon>
        <taxon>Anthurium</taxon>
    </lineage>
</organism>
<dbReference type="CDD" id="cd19510">
    <property type="entry name" value="RecA-like_BCS1"/>
    <property type="match status" value="1"/>
</dbReference>
<evidence type="ECO:0000256" key="3">
    <source>
        <dbReference type="ARBA" id="ARBA00022741"/>
    </source>
</evidence>
<sequence>MVSTKAMLSSAASLAASVMLVRTIVNDFLPHRIQSYIFSSFAAVFGRLSSDLTIVVDEFINGFTANEMYPAVEVYLGTKISPSTRRLKVSKQENEKALEVTVEESEVVVDVFEGAKFTWHLVCHKKHQQVLRGSRHRNGRSYMSSESESRSFVLSFHKRHRNKALDAYLHHILEQSKTKKEEDRSLKLHTARYDLLNHSNAMDIWAPVNLDHPATFETLAMDVELKREVMEDLQRFVTRKGYYRRVGKAWKRGYLLYGPPGTGKSSLIAAMANYLKFDVYDLELTEVRSNSNLRKLMVATANRSILVVEDIDCTLELEDRKAKISTPAVENMGRRSMEEKVTLSGLLNFIDGLWSSCGNERIIVFTTNHKERLDPALLRPGRMDMHVHMGYCSPYGFMTLAANYHGVHDHPLFGRVEGLLREVQVTPAEVAEELMKSDNVEMALKGLVKFVERKKEEAGEAKEKDEGAGSSQEPVVEIIGEGEMDGKKSADE</sequence>
<dbReference type="Pfam" id="PF00004">
    <property type="entry name" value="AAA"/>
    <property type="match status" value="1"/>
</dbReference>
<dbReference type="FunFam" id="3.40.50.300:FF:001122">
    <property type="entry name" value="AAA-ATPase ASD, mitochondrial"/>
    <property type="match status" value="1"/>
</dbReference>
<feature type="region of interest" description="Disordered" evidence="8">
    <location>
        <begin position="455"/>
        <end position="492"/>
    </location>
</feature>
<dbReference type="Pfam" id="PF25568">
    <property type="entry name" value="AAA_lid_At3g28540"/>
    <property type="match status" value="1"/>
</dbReference>
<dbReference type="PANTHER" id="PTHR23070">
    <property type="entry name" value="BCS1 AAA-TYPE ATPASE"/>
    <property type="match status" value="1"/>
</dbReference>
<evidence type="ECO:0000256" key="5">
    <source>
        <dbReference type="ARBA" id="ARBA00022842"/>
    </source>
</evidence>
<dbReference type="Pfam" id="PF14363">
    <property type="entry name" value="AAA_assoc"/>
    <property type="match status" value="1"/>
</dbReference>
<evidence type="ECO:0000256" key="1">
    <source>
        <dbReference type="ARBA" id="ARBA00001946"/>
    </source>
</evidence>
<evidence type="ECO:0000256" key="8">
    <source>
        <dbReference type="SAM" id="MobiDB-lite"/>
    </source>
</evidence>
<dbReference type="GO" id="GO:0006950">
    <property type="term" value="P:response to stress"/>
    <property type="evidence" value="ECO:0007669"/>
    <property type="project" value="UniProtKB-ARBA"/>
</dbReference>
<protein>
    <submittedName>
        <fullName evidence="10">Putative mitochondrial chaperone BCS1-B</fullName>
    </submittedName>
</protein>
<evidence type="ECO:0000256" key="7">
    <source>
        <dbReference type="RuleBase" id="RU003651"/>
    </source>
</evidence>
<dbReference type="GO" id="GO:0016887">
    <property type="term" value="F:ATP hydrolysis activity"/>
    <property type="evidence" value="ECO:0007669"/>
    <property type="project" value="InterPro"/>
</dbReference>
<dbReference type="AlphaFoldDB" id="A0A1D1YVQ6"/>
<evidence type="ECO:0000256" key="6">
    <source>
        <dbReference type="ARBA" id="ARBA00049360"/>
    </source>
</evidence>
<keyword evidence="4 7" id="KW-0067">ATP-binding</keyword>
<keyword evidence="5" id="KW-0460">Magnesium</keyword>
<dbReference type="InterPro" id="IPR050747">
    <property type="entry name" value="Mitochondrial_chaperone_BCS1"/>
</dbReference>
<feature type="domain" description="AAA+ ATPase" evidence="9">
    <location>
        <begin position="250"/>
        <end position="393"/>
    </location>
</feature>
<dbReference type="InterPro" id="IPR003959">
    <property type="entry name" value="ATPase_AAA_core"/>
</dbReference>
<dbReference type="InterPro" id="IPR003960">
    <property type="entry name" value="ATPase_AAA_CS"/>
</dbReference>
<keyword evidence="3 7" id="KW-0547">Nucleotide-binding</keyword>
<dbReference type="GO" id="GO:0005524">
    <property type="term" value="F:ATP binding"/>
    <property type="evidence" value="ECO:0007669"/>
    <property type="project" value="UniProtKB-KW"/>
</dbReference>
<evidence type="ECO:0000256" key="2">
    <source>
        <dbReference type="ARBA" id="ARBA00007448"/>
    </source>
</evidence>